<feature type="domain" description="Heterokaryon incompatibility" evidence="1">
    <location>
        <begin position="62"/>
        <end position="223"/>
    </location>
</feature>
<name>A0A9P5LBB6_9HYPO</name>
<comment type="caution">
    <text evidence="2">The sequence shown here is derived from an EMBL/GenBank/DDBJ whole genome shotgun (WGS) entry which is preliminary data.</text>
</comment>
<proteinExistence type="predicted"/>
<protein>
    <recommendedName>
        <fullName evidence="1">Heterokaryon incompatibility domain-containing protein</fullName>
    </recommendedName>
</protein>
<dbReference type="EMBL" id="JAANBB010000030">
    <property type="protein sequence ID" value="KAF7554585.1"/>
    <property type="molecule type" value="Genomic_DNA"/>
</dbReference>
<dbReference type="InterPro" id="IPR052895">
    <property type="entry name" value="HetReg/Transcr_Mod"/>
</dbReference>
<evidence type="ECO:0000313" key="2">
    <source>
        <dbReference type="EMBL" id="KAF7554585.1"/>
    </source>
</evidence>
<keyword evidence="3" id="KW-1185">Reference proteome</keyword>
<accession>A0A9P5LBB6</accession>
<gene>
    <name evidence="2" type="ORF">G7Z17_g2772</name>
</gene>
<dbReference type="OrthoDB" id="5386682at2759"/>
<dbReference type="InterPro" id="IPR010730">
    <property type="entry name" value="HET"/>
</dbReference>
<evidence type="ECO:0000259" key="1">
    <source>
        <dbReference type="Pfam" id="PF06985"/>
    </source>
</evidence>
<dbReference type="Pfam" id="PF26639">
    <property type="entry name" value="Het-6_barrel"/>
    <property type="match status" value="1"/>
</dbReference>
<reference evidence="2" key="1">
    <citation type="submission" date="2020-03" db="EMBL/GenBank/DDBJ databases">
        <title>Draft Genome Sequence of Cylindrodendrum hubeiense.</title>
        <authorList>
            <person name="Buettner E."/>
            <person name="Kellner H."/>
        </authorList>
    </citation>
    <scope>NUCLEOTIDE SEQUENCE</scope>
    <source>
        <strain evidence="2">IHI 201604</strain>
    </source>
</reference>
<dbReference type="Pfam" id="PF06985">
    <property type="entry name" value="HET"/>
    <property type="match status" value="1"/>
</dbReference>
<dbReference type="PANTHER" id="PTHR24148">
    <property type="entry name" value="ANKYRIN REPEAT DOMAIN-CONTAINING PROTEIN 39 HOMOLOG-RELATED"/>
    <property type="match status" value="1"/>
</dbReference>
<evidence type="ECO:0000313" key="3">
    <source>
        <dbReference type="Proteomes" id="UP000722485"/>
    </source>
</evidence>
<organism evidence="2 3">
    <name type="scientific">Cylindrodendrum hubeiense</name>
    <dbReference type="NCBI Taxonomy" id="595255"/>
    <lineage>
        <taxon>Eukaryota</taxon>
        <taxon>Fungi</taxon>
        <taxon>Dikarya</taxon>
        <taxon>Ascomycota</taxon>
        <taxon>Pezizomycotina</taxon>
        <taxon>Sordariomycetes</taxon>
        <taxon>Hypocreomycetidae</taxon>
        <taxon>Hypocreales</taxon>
        <taxon>Nectriaceae</taxon>
        <taxon>Cylindrodendrum</taxon>
    </lineage>
</organism>
<dbReference type="PANTHER" id="PTHR24148:SF73">
    <property type="entry name" value="HET DOMAIN PROTEIN (AFU_ORTHOLOGUE AFUA_8G01020)"/>
    <property type="match status" value="1"/>
</dbReference>
<dbReference type="Proteomes" id="UP000722485">
    <property type="component" value="Unassembled WGS sequence"/>
</dbReference>
<dbReference type="AlphaFoldDB" id="A0A9P5LBB6"/>
<sequence length="639" mass="71655">MLQNVFGRLRIQGLTQVPAALDLSEFSYLPLLPALKEIRLLKITSSNSGELCNIPLESAPSYSAISYAWGDPKHTAPYSINGEWYHIQQSLSDALSRTFSFLNRQNSYKALYVWADAICINQIDNVEKAAQVYLMGDIYATASQVVVYLGEESRSSSVAVMSLIQDWDRRGYNYQSNAIVTASPSQIAERNQMYKNQESMAKATHLLSFFNRSWWNRIWTLQEICNARHAVVLYGEDSISWESIASAARMWYDIDRVFKYCGFSDAVVVSRFSCSGLAAKEVLASKNGGRTPPLLSVLIATTDFKSSDPRDKLFAIAGMSEAIPGFEISYTKPVAEVFKAFATSYLEYSQDLELLQLAGVNHESGLNPLELPSWIPNFENLNHPALWHYHLFQNTNYKDHITNVFKIWSPSPFETILHTPTPDSGFRPQGTQVATIDEVCAPSVENTPGDPGWLMLAYKRFGVEYHPPTMSCHILQAYFRTLMGDRYEPENISLAQFKNRSALAGAFWEWLRKPFSNLLQTIDVSCGIDQLLLGEKADGTMRIENGDHYFGMVSAFANKLATLHFFVTSDGYMGYGPECQKGDIISILHGCSVPLLLRPRKSGYIILGQAFVLGIMNGELFKGIEDVEKIDGGKIFDIL</sequence>